<keyword evidence="14" id="KW-0547">Nucleotide-binding</keyword>
<keyword evidence="4 12" id="KW-0285">Flavoprotein</keyword>
<accession>A0A2T2WGD1</accession>
<evidence type="ECO:0000259" key="15">
    <source>
        <dbReference type="Pfam" id="PF01207"/>
    </source>
</evidence>
<dbReference type="InterPro" id="IPR004652">
    <property type="entry name" value="DusB-like"/>
</dbReference>
<comment type="catalytic activity">
    <reaction evidence="10">
        <text>a 5,6-dihydrouridine in tRNA + NADP(+) = a uridine in tRNA + NADPH + H(+)</text>
        <dbReference type="Rhea" id="RHEA:23624"/>
        <dbReference type="Rhea" id="RHEA-COMP:13339"/>
        <dbReference type="Rhea" id="RHEA-COMP:13887"/>
        <dbReference type="ChEBI" id="CHEBI:15378"/>
        <dbReference type="ChEBI" id="CHEBI:57783"/>
        <dbReference type="ChEBI" id="CHEBI:58349"/>
        <dbReference type="ChEBI" id="CHEBI:65315"/>
        <dbReference type="ChEBI" id="CHEBI:74443"/>
    </reaction>
</comment>
<evidence type="ECO:0000256" key="10">
    <source>
        <dbReference type="ARBA" id="ARBA00048205"/>
    </source>
</evidence>
<dbReference type="InterPro" id="IPR018517">
    <property type="entry name" value="tRNA_hU_synthase_CS"/>
</dbReference>
<feature type="binding site" evidence="14">
    <location>
        <position position="169"/>
    </location>
    <ligand>
        <name>FMN</name>
        <dbReference type="ChEBI" id="CHEBI:58210"/>
    </ligand>
</feature>
<evidence type="ECO:0000256" key="5">
    <source>
        <dbReference type="ARBA" id="ARBA00022643"/>
    </source>
</evidence>
<sequence length="328" mass="36253">MKIGDIVIDPPILLAPMAGVSNRAFRAIARSQGATLCTTEMINAKALAYHSAKSTWLMELDPGETPVGIQIAGSDPDLMAQAAREAERHGADVVDINMGCPVRKVVNNGDGSALLNDEEAAVRVVKAVVEAVSVPVTVKMRAGWDHDAITAPRLAERFEAVGVQAIALHARTRSDQYVRPADWRFIRQVRERIAIPLIGNGDVQTPEDAARMLETTGADAVMVGRASFGDPWIFRRIAHYLQTGQELPPPTARDRAQMGLWHLERMVTIKGEAVAIPEMRKQLGWYLKGTPRSAEYRRRAQTLRTKDEAQALVEEWLDHARNEELSWT</sequence>
<feature type="domain" description="DUS-like FMN-binding" evidence="15">
    <location>
        <begin position="13"/>
        <end position="315"/>
    </location>
</feature>
<dbReference type="InterPro" id="IPR035587">
    <property type="entry name" value="DUS-like_FMN-bd"/>
</dbReference>
<dbReference type="GO" id="GO:0050660">
    <property type="term" value="F:flavin adenine dinucleotide binding"/>
    <property type="evidence" value="ECO:0007669"/>
    <property type="project" value="InterPro"/>
</dbReference>
<dbReference type="NCBIfam" id="TIGR00737">
    <property type="entry name" value="nifR3_yhdG"/>
    <property type="match status" value="1"/>
</dbReference>
<keyword evidence="7" id="KW-0521">NADP</keyword>
<dbReference type="PANTHER" id="PTHR45846">
    <property type="entry name" value="TRNA-DIHYDROURIDINE(47) SYNTHASE [NAD(P)(+)]-LIKE"/>
    <property type="match status" value="1"/>
</dbReference>
<evidence type="ECO:0000256" key="4">
    <source>
        <dbReference type="ARBA" id="ARBA00022630"/>
    </source>
</evidence>
<feature type="binding site" evidence="14">
    <location>
        <begin position="16"/>
        <end position="18"/>
    </location>
    <ligand>
        <name>FMN</name>
        <dbReference type="ChEBI" id="CHEBI:58210"/>
    </ligand>
</feature>
<keyword evidence="9 12" id="KW-0560">Oxidoreductase</keyword>
<protein>
    <recommendedName>
        <fullName evidence="12">tRNA-dihydrouridine synthase</fullName>
        <ecNumber evidence="12">1.3.1.-</ecNumber>
    </recommendedName>
</protein>
<dbReference type="PROSITE" id="PS01136">
    <property type="entry name" value="UPF0034"/>
    <property type="match status" value="1"/>
</dbReference>
<keyword evidence="8" id="KW-0694">RNA-binding</keyword>
<evidence type="ECO:0000256" key="14">
    <source>
        <dbReference type="PIRSR" id="PIRSR006621-2"/>
    </source>
</evidence>
<evidence type="ECO:0000256" key="12">
    <source>
        <dbReference type="PIRNR" id="PIRNR006621"/>
    </source>
</evidence>
<proteinExistence type="inferred from homology"/>
<feature type="binding site" evidence="14">
    <location>
        <begin position="224"/>
        <end position="225"/>
    </location>
    <ligand>
        <name>FMN</name>
        <dbReference type="ChEBI" id="CHEBI:58210"/>
    </ligand>
</feature>
<comment type="cofactor">
    <cofactor evidence="1 12 14">
        <name>FMN</name>
        <dbReference type="ChEBI" id="CHEBI:58210"/>
    </cofactor>
</comment>
<name>A0A2T2WGD1_9FIRM</name>
<feature type="binding site" evidence="14">
    <location>
        <position position="70"/>
    </location>
    <ligand>
        <name>FMN</name>
        <dbReference type="ChEBI" id="CHEBI:58210"/>
    </ligand>
</feature>
<dbReference type="CDD" id="cd02801">
    <property type="entry name" value="DUS_like_FMN"/>
    <property type="match status" value="1"/>
</dbReference>
<evidence type="ECO:0000256" key="3">
    <source>
        <dbReference type="ARBA" id="ARBA00022555"/>
    </source>
</evidence>
<feature type="active site" description="Proton donor" evidence="13">
    <location>
        <position position="100"/>
    </location>
</feature>
<organism evidence="16 17">
    <name type="scientific">Sulfobacillus acidophilus</name>
    <dbReference type="NCBI Taxonomy" id="53633"/>
    <lineage>
        <taxon>Bacteria</taxon>
        <taxon>Bacillati</taxon>
        <taxon>Bacillota</taxon>
        <taxon>Clostridia</taxon>
        <taxon>Eubacteriales</taxon>
        <taxon>Clostridiales Family XVII. Incertae Sedis</taxon>
        <taxon>Sulfobacillus</taxon>
    </lineage>
</organism>
<evidence type="ECO:0000256" key="7">
    <source>
        <dbReference type="ARBA" id="ARBA00022857"/>
    </source>
</evidence>
<dbReference type="InterPro" id="IPR024036">
    <property type="entry name" value="tRNA-dHydroUridine_Synthase_C"/>
</dbReference>
<dbReference type="Proteomes" id="UP000241848">
    <property type="component" value="Unassembled WGS sequence"/>
</dbReference>
<dbReference type="InterPro" id="IPR013785">
    <property type="entry name" value="Aldolase_TIM"/>
</dbReference>
<reference evidence="16 17" key="1">
    <citation type="journal article" date="2014" name="BMC Genomics">
        <title>Comparison of environmental and isolate Sulfobacillus genomes reveals diverse carbon, sulfur, nitrogen, and hydrogen metabolisms.</title>
        <authorList>
            <person name="Justice N.B."/>
            <person name="Norman A."/>
            <person name="Brown C.T."/>
            <person name="Singh A."/>
            <person name="Thomas B.C."/>
            <person name="Banfield J.F."/>
        </authorList>
    </citation>
    <scope>NUCLEOTIDE SEQUENCE [LARGE SCALE GENOMIC DNA]</scope>
    <source>
        <strain evidence="16">AMDSBA3</strain>
    </source>
</reference>
<dbReference type="PANTHER" id="PTHR45846:SF1">
    <property type="entry name" value="TRNA-DIHYDROURIDINE(47) SYNTHASE [NAD(P)(+)]-LIKE"/>
    <property type="match status" value="1"/>
</dbReference>
<keyword evidence="3" id="KW-0820">tRNA-binding</keyword>
<dbReference type="EC" id="1.3.1.-" evidence="12"/>
<evidence type="ECO:0000256" key="6">
    <source>
        <dbReference type="ARBA" id="ARBA00022694"/>
    </source>
</evidence>
<gene>
    <name evidence="16" type="ORF">C7B45_11330</name>
</gene>
<evidence type="ECO:0000256" key="11">
    <source>
        <dbReference type="ARBA" id="ARBA00048802"/>
    </source>
</evidence>
<evidence type="ECO:0000256" key="13">
    <source>
        <dbReference type="PIRSR" id="PIRSR006621-1"/>
    </source>
</evidence>
<keyword evidence="5 12" id="KW-0288">FMN</keyword>
<comment type="catalytic activity">
    <reaction evidence="11">
        <text>a 5,6-dihydrouridine in tRNA + NAD(+) = a uridine in tRNA + NADH + H(+)</text>
        <dbReference type="Rhea" id="RHEA:54452"/>
        <dbReference type="Rhea" id="RHEA-COMP:13339"/>
        <dbReference type="Rhea" id="RHEA-COMP:13887"/>
        <dbReference type="ChEBI" id="CHEBI:15378"/>
        <dbReference type="ChEBI" id="CHEBI:57540"/>
        <dbReference type="ChEBI" id="CHEBI:57945"/>
        <dbReference type="ChEBI" id="CHEBI:65315"/>
        <dbReference type="ChEBI" id="CHEBI:74443"/>
    </reaction>
</comment>
<keyword evidence="6 12" id="KW-0819">tRNA processing</keyword>
<comment type="caution">
    <text evidence="16">The sequence shown here is derived from an EMBL/GenBank/DDBJ whole genome shotgun (WGS) entry which is preliminary data.</text>
</comment>
<evidence type="ECO:0000256" key="2">
    <source>
        <dbReference type="ARBA" id="ARBA00002790"/>
    </source>
</evidence>
<evidence type="ECO:0000313" key="16">
    <source>
        <dbReference type="EMBL" id="PSR21298.1"/>
    </source>
</evidence>
<evidence type="ECO:0000256" key="1">
    <source>
        <dbReference type="ARBA" id="ARBA00001917"/>
    </source>
</evidence>
<dbReference type="Gene3D" id="3.20.20.70">
    <property type="entry name" value="Aldolase class I"/>
    <property type="match status" value="1"/>
</dbReference>
<dbReference type="EMBL" id="PXYV01000037">
    <property type="protein sequence ID" value="PSR21298.1"/>
    <property type="molecule type" value="Genomic_DNA"/>
</dbReference>
<evidence type="ECO:0000256" key="8">
    <source>
        <dbReference type="ARBA" id="ARBA00022884"/>
    </source>
</evidence>
<evidence type="ECO:0000313" key="17">
    <source>
        <dbReference type="Proteomes" id="UP000241848"/>
    </source>
</evidence>
<feature type="binding site" evidence="14">
    <location>
        <position position="139"/>
    </location>
    <ligand>
        <name>FMN</name>
        <dbReference type="ChEBI" id="CHEBI:58210"/>
    </ligand>
</feature>
<dbReference type="AlphaFoldDB" id="A0A2T2WGD1"/>
<comment type="similarity">
    <text evidence="12">Belongs to the dus family.</text>
</comment>
<dbReference type="Pfam" id="PF01207">
    <property type="entry name" value="Dus"/>
    <property type="match status" value="1"/>
</dbReference>
<dbReference type="GO" id="GO:0000049">
    <property type="term" value="F:tRNA binding"/>
    <property type="evidence" value="ECO:0007669"/>
    <property type="project" value="UniProtKB-KW"/>
</dbReference>
<comment type="function">
    <text evidence="2 12">Catalyzes the synthesis of 5,6-dihydrouridine (D), a modified base found in the D-loop of most tRNAs, via the reduction of the C5-C6 double bond in target uridines.</text>
</comment>
<evidence type="ECO:0000256" key="9">
    <source>
        <dbReference type="ARBA" id="ARBA00023002"/>
    </source>
</evidence>
<dbReference type="Gene3D" id="1.10.1200.80">
    <property type="entry name" value="Putative flavin oxidoreducatase, domain 2"/>
    <property type="match status" value="1"/>
</dbReference>
<dbReference type="PIRSF" id="PIRSF006621">
    <property type="entry name" value="Dus"/>
    <property type="match status" value="1"/>
</dbReference>
<dbReference type="InterPro" id="IPR001269">
    <property type="entry name" value="DUS_fam"/>
</dbReference>
<dbReference type="GO" id="GO:0017150">
    <property type="term" value="F:tRNA dihydrouridine synthase activity"/>
    <property type="evidence" value="ECO:0007669"/>
    <property type="project" value="InterPro"/>
</dbReference>
<dbReference type="SUPFAM" id="SSF51395">
    <property type="entry name" value="FMN-linked oxidoreductases"/>
    <property type="match status" value="1"/>
</dbReference>